<dbReference type="OrthoDB" id="71679at2"/>
<organism evidence="3 4">
    <name type="scientific">Deinococcus koreensis</name>
    <dbReference type="NCBI Taxonomy" id="2054903"/>
    <lineage>
        <taxon>Bacteria</taxon>
        <taxon>Thermotogati</taxon>
        <taxon>Deinococcota</taxon>
        <taxon>Deinococci</taxon>
        <taxon>Deinococcales</taxon>
        <taxon>Deinococcaceae</taxon>
        <taxon>Deinococcus</taxon>
    </lineage>
</organism>
<name>A0A2K3UTQ4_9DEIO</name>
<evidence type="ECO:0000256" key="1">
    <source>
        <dbReference type="SAM" id="SignalP"/>
    </source>
</evidence>
<evidence type="ECO:0000313" key="4">
    <source>
        <dbReference type="Proteomes" id="UP000236379"/>
    </source>
</evidence>
<dbReference type="CDD" id="cd00254">
    <property type="entry name" value="LT-like"/>
    <property type="match status" value="1"/>
</dbReference>
<dbReference type="PANTHER" id="PTHR37423:SF2">
    <property type="entry name" value="MEMBRANE-BOUND LYTIC MUREIN TRANSGLYCOSYLASE C"/>
    <property type="match status" value="1"/>
</dbReference>
<dbReference type="Proteomes" id="UP000236379">
    <property type="component" value="Unassembled WGS sequence"/>
</dbReference>
<keyword evidence="4" id="KW-1185">Reference proteome</keyword>
<comment type="caution">
    <text evidence="3">The sequence shown here is derived from an EMBL/GenBank/DDBJ whole genome shotgun (WGS) entry which is preliminary data.</text>
</comment>
<dbReference type="InterPro" id="IPR008258">
    <property type="entry name" value="Transglycosylase_SLT_dom_1"/>
</dbReference>
<dbReference type="AlphaFoldDB" id="A0A2K3UTQ4"/>
<reference evidence="3 4" key="1">
    <citation type="submission" date="2018-01" db="EMBL/GenBank/DDBJ databases">
        <title>Deinococcus koreensis sp. nov., a radiation-resistant bacterium isolated from river water.</title>
        <authorList>
            <person name="Choi A."/>
        </authorList>
    </citation>
    <scope>NUCLEOTIDE SEQUENCE [LARGE SCALE GENOMIC DNA]</scope>
    <source>
        <strain evidence="3 4">SJW1-2</strain>
    </source>
</reference>
<dbReference type="PANTHER" id="PTHR37423">
    <property type="entry name" value="SOLUBLE LYTIC MUREIN TRANSGLYCOSYLASE-RELATED"/>
    <property type="match status" value="1"/>
</dbReference>
<dbReference type="SUPFAM" id="SSF53955">
    <property type="entry name" value="Lysozyme-like"/>
    <property type="match status" value="1"/>
</dbReference>
<keyword evidence="1" id="KW-0732">Signal</keyword>
<dbReference type="InterPro" id="IPR023346">
    <property type="entry name" value="Lysozyme-like_dom_sf"/>
</dbReference>
<gene>
    <name evidence="3" type="ORF">CVO96_16895</name>
</gene>
<feature type="domain" description="Transglycosylase SLT" evidence="2">
    <location>
        <begin position="34"/>
        <end position="129"/>
    </location>
</feature>
<dbReference type="RefSeq" id="WP_103313903.1">
    <property type="nucleotide sequence ID" value="NZ_PPPD01000002.1"/>
</dbReference>
<dbReference type="Pfam" id="PF01464">
    <property type="entry name" value="SLT"/>
    <property type="match status" value="1"/>
</dbReference>
<feature type="chain" id="PRO_5014451917" evidence="1">
    <location>
        <begin position="20"/>
        <end position="261"/>
    </location>
</feature>
<evidence type="ECO:0000313" key="3">
    <source>
        <dbReference type="EMBL" id="PNY79919.1"/>
    </source>
</evidence>
<protein>
    <submittedName>
        <fullName evidence="3">Lytic transglycosylase catalytic</fullName>
    </submittedName>
</protein>
<proteinExistence type="predicted"/>
<dbReference type="Gene3D" id="1.10.530.10">
    <property type="match status" value="1"/>
</dbReference>
<accession>A0A2K3UTQ4</accession>
<evidence type="ECO:0000259" key="2">
    <source>
        <dbReference type="Pfam" id="PF01464"/>
    </source>
</evidence>
<dbReference type="EMBL" id="PPPD01000002">
    <property type="protein sequence ID" value="PNY79919.1"/>
    <property type="molecule type" value="Genomic_DNA"/>
</dbReference>
<sequence length="261" mass="27073">MNRLLIPLTICAASSQALACKPLSAELQATVTRSASTFGLDAGLLTALIWTESRFCIGAVSPVGALGLGQLMPRTAAALGVDAHDPHQNIYGAAKYLRQMWDTFHNWTHAIAAYNAGPGAVQRYRGIPPYAETQAYVRKVLGAYQQPTSPRPRPATAAVAVRSGTSGAPVATVPLPAPYEAPRAPIRTAAQAAARVQALRPAPPVTAALPQTAAVGPASNPVKANALQPGLVLYTVARPAQATRTGGLSVFDLSAPSSTIR</sequence>
<feature type="signal peptide" evidence="1">
    <location>
        <begin position="1"/>
        <end position="19"/>
    </location>
</feature>